<protein>
    <recommendedName>
        <fullName evidence="3">DUF3445 domain-containing protein</fullName>
    </recommendedName>
</protein>
<dbReference type="AlphaFoldDB" id="A0A7W8TS98"/>
<dbReference type="RefSeq" id="WP_183663784.1">
    <property type="nucleotide sequence ID" value="NZ_BAAARH010000003.1"/>
</dbReference>
<evidence type="ECO:0000313" key="1">
    <source>
        <dbReference type="EMBL" id="MBB5511974.1"/>
    </source>
</evidence>
<dbReference type="Pfam" id="PF11927">
    <property type="entry name" value="HODM_asu-like"/>
    <property type="match status" value="1"/>
</dbReference>
<dbReference type="EMBL" id="JACHDR010000001">
    <property type="protein sequence ID" value="MBB5511974.1"/>
    <property type="molecule type" value="Genomic_DNA"/>
</dbReference>
<name>A0A7W8TS98_9MICC</name>
<accession>A0A7W8TS98</accession>
<comment type="caution">
    <text evidence="1">The sequence shown here is derived from an EMBL/GenBank/DDBJ whole genome shotgun (WGS) entry which is preliminary data.</text>
</comment>
<gene>
    <name evidence="1" type="ORF">HD598_000661</name>
</gene>
<evidence type="ECO:0000313" key="2">
    <source>
        <dbReference type="Proteomes" id="UP000580797"/>
    </source>
</evidence>
<dbReference type="InterPro" id="IPR021848">
    <property type="entry name" value="HODM_asu-like"/>
</dbReference>
<evidence type="ECO:0008006" key="3">
    <source>
        <dbReference type="Google" id="ProtNLM"/>
    </source>
</evidence>
<dbReference type="Proteomes" id="UP000580797">
    <property type="component" value="Unassembled WGS sequence"/>
</dbReference>
<reference evidence="1 2" key="1">
    <citation type="submission" date="2020-08" db="EMBL/GenBank/DDBJ databases">
        <title>Sequencing the genomes of 1000 actinobacteria strains.</title>
        <authorList>
            <person name="Klenk H.-P."/>
        </authorList>
    </citation>
    <scope>NUCLEOTIDE SEQUENCE [LARGE SCALE GENOMIC DNA]</scope>
    <source>
        <strain evidence="1 2">DSM 105783</strain>
    </source>
</reference>
<sequence>MSVVTNLESRYTENLPWPFREEQQDFQYSVNVEPARILKKTQAGKWGAEIVDLGGEEYLHIMKERRRILEEDPSRVQILPGMMPACWDLLMYYLRDLSIAHPTSMHLKEDGDVVHWRNDLLGTDQTFRIGDEDSLPFDPLTFLGREIPDDLLLVKERGGQLYFDAGLVTFAAAWSVTFDAGMSFREIHTPVPRLNGEGITSRAEQFLMRLPQDKVYRRVNWTLSASGSRKLDISLEKLPEWGQDIPQLLATGDLGNLQLRIELEHFIRLPMSGAITFSIRTFMASLKEIKNIPIWRDQLAKILMSTPEDIATYKGFIEYREAAAAWLLEK</sequence>
<proteinExistence type="predicted"/>
<organism evidence="1 2">
    <name type="scientific">Neomicrococcus aestuarii</name>
    <dbReference type="NCBI Taxonomy" id="556325"/>
    <lineage>
        <taxon>Bacteria</taxon>
        <taxon>Bacillati</taxon>
        <taxon>Actinomycetota</taxon>
        <taxon>Actinomycetes</taxon>
        <taxon>Micrococcales</taxon>
        <taxon>Micrococcaceae</taxon>
        <taxon>Neomicrococcus</taxon>
    </lineage>
</organism>